<dbReference type="PRINTS" id="PR00380">
    <property type="entry name" value="KINESINHEAVY"/>
</dbReference>
<dbReference type="InterPro" id="IPR036961">
    <property type="entry name" value="Kinesin_motor_dom_sf"/>
</dbReference>
<dbReference type="InterPro" id="IPR027417">
    <property type="entry name" value="P-loop_NTPase"/>
</dbReference>
<dbReference type="GO" id="GO:0007018">
    <property type="term" value="P:microtubule-based movement"/>
    <property type="evidence" value="ECO:0007669"/>
    <property type="project" value="InterPro"/>
</dbReference>
<dbReference type="GO" id="GO:0003777">
    <property type="term" value="F:microtubule motor activity"/>
    <property type="evidence" value="ECO:0007669"/>
    <property type="project" value="InterPro"/>
</dbReference>
<gene>
    <name evidence="7" type="ORF">Plil01_000427900</name>
</gene>
<evidence type="ECO:0000256" key="3">
    <source>
        <dbReference type="PROSITE-ProRule" id="PRU00283"/>
    </source>
</evidence>
<dbReference type="GO" id="GO:0005875">
    <property type="term" value="C:microtubule associated complex"/>
    <property type="evidence" value="ECO:0007669"/>
    <property type="project" value="TreeGrafter"/>
</dbReference>
<dbReference type="InterPro" id="IPR019821">
    <property type="entry name" value="Kinesin_motor_CS"/>
</dbReference>
<evidence type="ECO:0000313" key="8">
    <source>
        <dbReference type="Proteomes" id="UP001165083"/>
    </source>
</evidence>
<feature type="domain" description="Kinesin motor" evidence="6">
    <location>
        <begin position="211"/>
        <end position="551"/>
    </location>
</feature>
<reference evidence="7" key="1">
    <citation type="submission" date="2023-04" db="EMBL/GenBank/DDBJ databases">
        <title>Phytophthora lilii NBRC 32176.</title>
        <authorList>
            <person name="Ichikawa N."/>
            <person name="Sato H."/>
            <person name="Tonouchi N."/>
        </authorList>
    </citation>
    <scope>NUCLEOTIDE SEQUENCE</scope>
    <source>
        <strain evidence="7">NBRC 32176</strain>
    </source>
</reference>
<dbReference type="GO" id="GO:0008017">
    <property type="term" value="F:microtubule binding"/>
    <property type="evidence" value="ECO:0007669"/>
    <property type="project" value="InterPro"/>
</dbReference>
<dbReference type="GO" id="GO:0007052">
    <property type="term" value="P:mitotic spindle organization"/>
    <property type="evidence" value="ECO:0007669"/>
    <property type="project" value="TreeGrafter"/>
</dbReference>
<evidence type="ECO:0000259" key="6">
    <source>
        <dbReference type="PROSITE" id="PS50067"/>
    </source>
</evidence>
<dbReference type="GO" id="GO:0005524">
    <property type="term" value="F:ATP binding"/>
    <property type="evidence" value="ECO:0007669"/>
    <property type="project" value="UniProtKB-UniRule"/>
</dbReference>
<feature type="region of interest" description="Disordered" evidence="5">
    <location>
        <begin position="569"/>
        <end position="650"/>
    </location>
</feature>
<dbReference type="Proteomes" id="UP001165083">
    <property type="component" value="Unassembled WGS sequence"/>
</dbReference>
<feature type="compositionally biased region" description="Acidic residues" evidence="5">
    <location>
        <begin position="186"/>
        <end position="203"/>
    </location>
</feature>
<dbReference type="InterPro" id="IPR059000">
    <property type="entry name" value="ATPase_P-type_domA"/>
</dbReference>
<comment type="caution">
    <text evidence="7">The sequence shown here is derived from an EMBL/GenBank/DDBJ whole genome shotgun (WGS) entry which is preliminary data.</text>
</comment>
<evidence type="ECO:0000313" key="7">
    <source>
        <dbReference type="EMBL" id="GMF13847.1"/>
    </source>
</evidence>
<dbReference type="PROSITE" id="PS00411">
    <property type="entry name" value="KINESIN_MOTOR_1"/>
    <property type="match status" value="1"/>
</dbReference>
<evidence type="ECO:0000256" key="5">
    <source>
        <dbReference type="SAM" id="MobiDB-lite"/>
    </source>
</evidence>
<dbReference type="InterPro" id="IPR001752">
    <property type="entry name" value="Kinesin_motor_dom"/>
</dbReference>
<evidence type="ECO:0000256" key="2">
    <source>
        <dbReference type="ARBA" id="ARBA00022840"/>
    </source>
</evidence>
<evidence type="ECO:0000256" key="4">
    <source>
        <dbReference type="RuleBase" id="RU000394"/>
    </source>
</evidence>
<name>A0A9W6WQR8_9STRA</name>
<dbReference type="Gene3D" id="3.40.850.10">
    <property type="entry name" value="Kinesin motor domain"/>
    <property type="match status" value="1"/>
</dbReference>
<dbReference type="InterPro" id="IPR027640">
    <property type="entry name" value="Kinesin-like_fam"/>
</dbReference>
<dbReference type="InterPro" id="IPR008250">
    <property type="entry name" value="ATPase_P-typ_transduc_dom_A_sf"/>
</dbReference>
<protein>
    <recommendedName>
        <fullName evidence="4">Kinesin-like protein</fullName>
    </recommendedName>
</protein>
<keyword evidence="2 3" id="KW-0067">ATP-binding</keyword>
<evidence type="ECO:0000256" key="1">
    <source>
        <dbReference type="ARBA" id="ARBA00022741"/>
    </source>
</evidence>
<dbReference type="Gene3D" id="2.70.150.10">
    <property type="entry name" value="Calcium-transporting ATPase, cytoplasmic transduction domain A"/>
    <property type="match status" value="1"/>
</dbReference>
<feature type="binding site" evidence="3">
    <location>
        <begin position="300"/>
        <end position="307"/>
    </location>
    <ligand>
        <name>ATP</name>
        <dbReference type="ChEBI" id="CHEBI:30616"/>
    </ligand>
</feature>
<feature type="region of interest" description="Disordered" evidence="5">
    <location>
        <begin position="112"/>
        <end position="153"/>
    </location>
</feature>
<dbReference type="PANTHER" id="PTHR47969:SF29">
    <property type="entry name" value="KINESIN-LIKE PROTEIN"/>
    <property type="match status" value="1"/>
</dbReference>
<dbReference type="SUPFAM" id="SSF52540">
    <property type="entry name" value="P-loop containing nucleoside triphosphate hydrolases"/>
    <property type="match status" value="1"/>
</dbReference>
<dbReference type="GO" id="GO:0051231">
    <property type="term" value="P:spindle elongation"/>
    <property type="evidence" value="ECO:0007669"/>
    <property type="project" value="TreeGrafter"/>
</dbReference>
<proteinExistence type="inferred from homology"/>
<keyword evidence="4" id="KW-0493">Microtubule</keyword>
<dbReference type="SMART" id="SM00129">
    <property type="entry name" value="KISc"/>
    <property type="match status" value="1"/>
</dbReference>
<feature type="region of interest" description="Disordered" evidence="5">
    <location>
        <begin position="167"/>
        <end position="208"/>
    </location>
</feature>
<dbReference type="AlphaFoldDB" id="A0A9W6WQR8"/>
<dbReference type="GO" id="GO:0005874">
    <property type="term" value="C:microtubule"/>
    <property type="evidence" value="ECO:0007669"/>
    <property type="project" value="UniProtKB-KW"/>
</dbReference>
<feature type="region of interest" description="Disordered" evidence="5">
    <location>
        <begin position="707"/>
        <end position="732"/>
    </location>
</feature>
<dbReference type="Pfam" id="PF00122">
    <property type="entry name" value="E1-E2_ATPase"/>
    <property type="match status" value="1"/>
</dbReference>
<dbReference type="EMBL" id="BSXW01000173">
    <property type="protein sequence ID" value="GMF13847.1"/>
    <property type="molecule type" value="Genomic_DNA"/>
</dbReference>
<comment type="similarity">
    <text evidence="3 4">Belongs to the TRAFAC class myosin-kinesin ATPase superfamily. Kinesin family.</text>
</comment>
<sequence length="776" mass="86712">MDAMSLVYGDVVELKAGDVAGADLRVVECSADCVVDQTTLLGDAVDEEAGSSGRKHITIDAPPPHLQQDLQQDPLRCGNIVPMTASVLQGTAVAVVVATGDHTLWGRLVSRHEWPPAPGTVLRKETGDEEEQTSLIRNGEARASDTPSLTAEEVSSIVRKLSFSGAAMDERDEDSQQQEQDKQVEQDTEQDADQDQQAEQDAEQDGRDANKVQIVIRLRPLEAAAGETEPDCFRVLSDVSLLAQPPKTSQSYRSTGTATSFHFSRIFRAETQQTELFEATTRPVLDAAFAGHSGLVFAYGVTNSGKTYTISGTTEAPGVLPQALQYVMDELPRRKEGNAQPVTRVTATYLEIYNENVYDLLSPALRKRRALRVQDCDGKIQVRGAVERPIKTLEEGLELLEMGRRHKQVAETNCNSDSSRSHCVFTLHFYQQVLKFSSDLCSKVSIVDLAGSERGSKSGATGLRMQEASKINGSLMNLMRCLETLRWNQQHPPSLQKMVPFRESKLARLFQENLVGTDHGPLVMIVAVNPSSHEFDETLRTLKYSAVARELVRTRTSIPRKAAPTATFYDLDGRLKKRRRQSTEPSAPRPPADREAPGPKTSGTSPPPRVKAKHRTSESARRRRKSVASSVGKQKTAEVGTSPMESQREVAERTLHWVQLENEELREQLAQAQAEKMQMEVRIRAEIGNEMREQLQQIRAQYQSMHRLQRDDLPSARKKRERQHAKESEKLRAHVQELREKVRECEDEIQRIHKRHQAELDKLQPALVPVPVEDET</sequence>
<keyword evidence="8" id="KW-1185">Reference proteome</keyword>
<dbReference type="SUPFAM" id="SSF81653">
    <property type="entry name" value="Calcium ATPase, transduction domain A"/>
    <property type="match status" value="1"/>
</dbReference>
<dbReference type="OrthoDB" id="123929at2759"/>
<organism evidence="7 8">
    <name type="scientific">Phytophthora lilii</name>
    <dbReference type="NCBI Taxonomy" id="2077276"/>
    <lineage>
        <taxon>Eukaryota</taxon>
        <taxon>Sar</taxon>
        <taxon>Stramenopiles</taxon>
        <taxon>Oomycota</taxon>
        <taxon>Peronosporomycetes</taxon>
        <taxon>Peronosporales</taxon>
        <taxon>Peronosporaceae</taxon>
        <taxon>Phytophthora</taxon>
    </lineage>
</organism>
<dbReference type="Pfam" id="PF00225">
    <property type="entry name" value="Kinesin"/>
    <property type="match status" value="1"/>
</dbReference>
<keyword evidence="3 4" id="KW-0505">Motor protein</keyword>
<dbReference type="PANTHER" id="PTHR47969">
    <property type="entry name" value="CHROMOSOME-ASSOCIATED KINESIN KIF4A-RELATED"/>
    <property type="match status" value="1"/>
</dbReference>
<keyword evidence="1 3" id="KW-0547">Nucleotide-binding</keyword>
<accession>A0A9W6WQR8</accession>
<dbReference type="PROSITE" id="PS50067">
    <property type="entry name" value="KINESIN_MOTOR_2"/>
    <property type="match status" value="1"/>
</dbReference>